<dbReference type="KEGG" id="fli:Fleli_2496"/>
<dbReference type="STRING" id="880071.Fleli_2496"/>
<protein>
    <submittedName>
        <fullName evidence="2">Helix-turn-helix protein</fullName>
    </submittedName>
</protein>
<evidence type="ECO:0000259" key="1">
    <source>
        <dbReference type="PROSITE" id="PS50943"/>
    </source>
</evidence>
<dbReference type="PROSITE" id="PS50943">
    <property type="entry name" value="HTH_CROC1"/>
    <property type="match status" value="1"/>
</dbReference>
<keyword evidence="3" id="KW-1185">Reference proteome</keyword>
<dbReference type="Gene3D" id="1.10.260.40">
    <property type="entry name" value="lambda repressor-like DNA-binding domains"/>
    <property type="match status" value="1"/>
</dbReference>
<dbReference type="Proteomes" id="UP000006054">
    <property type="component" value="Chromosome"/>
</dbReference>
<dbReference type="InterPro" id="IPR001387">
    <property type="entry name" value="Cro/C1-type_HTH"/>
</dbReference>
<gene>
    <name evidence="2" type="ordered locus">Fleli_2496</name>
</gene>
<reference evidence="3" key="1">
    <citation type="submission" date="2012-06" db="EMBL/GenBank/DDBJ databases">
        <title>The complete genome of Flexibacter litoralis DSM 6794.</title>
        <authorList>
            <person name="Lucas S."/>
            <person name="Copeland A."/>
            <person name="Lapidus A."/>
            <person name="Glavina del Rio T."/>
            <person name="Dalin E."/>
            <person name="Tice H."/>
            <person name="Bruce D."/>
            <person name="Goodwin L."/>
            <person name="Pitluck S."/>
            <person name="Peters L."/>
            <person name="Ovchinnikova G."/>
            <person name="Lu M."/>
            <person name="Kyrpides N."/>
            <person name="Mavromatis K."/>
            <person name="Ivanova N."/>
            <person name="Brettin T."/>
            <person name="Detter J.C."/>
            <person name="Han C."/>
            <person name="Larimer F."/>
            <person name="Land M."/>
            <person name="Hauser L."/>
            <person name="Markowitz V."/>
            <person name="Cheng J.-F."/>
            <person name="Hugenholtz P."/>
            <person name="Woyke T."/>
            <person name="Wu D."/>
            <person name="Spring S."/>
            <person name="Lang E."/>
            <person name="Kopitz M."/>
            <person name="Brambilla E."/>
            <person name="Klenk H.-P."/>
            <person name="Eisen J.A."/>
        </authorList>
    </citation>
    <scope>NUCLEOTIDE SEQUENCE [LARGE SCALE GENOMIC DNA]</scope>
    <source>
        <strain evidence="3">ATCC 23117 / DSM 6794 / NBRC 15988 / NCIMB 1366 / Sio-4</strain>
    </source>
</reference>
<dbReference type="GO" id="GO:0003677">
    <property type="term" value="F:DNA binding"/>
    <property type="evidence" value="ECO:0007669"/>
    <property type="project" value="InterPro"/>
</dbReference>
<sequence length="201" mass="23937">MAERPRMDKLNIKTMKQDYKKIIEKGFIENELELERTFILERKLRLLIPKNPNYKEDRKQLRSIIKEYEKQNWSTDSIITDKKIKESDYAEQIAEQERQFLAKRKEIIKTKLLENKLNQQDLGAILKHSKSYISELMNGINSFTKKDLIIIHKLFDIKLEDLIPTTITQKDVNRMRKTIEKLGKNDLISKLYSSKSSHKVK</sequence>
<dbReference type="PATRIC" id="fig|880071.3.peg.2486"/>
<dbReference type="SUPFAM" id="SSF47413">
    <property type="entry name" value="lambda repressor-like DNA-binding domains"/>
    <property type="match status" value="1"/>
</dbReference>
<dbReference type="Pfam" id="PF01381">
    <property type="entry name" value="HTH_3"/>
    <property type="match status" value="1"/>
</dbReference>
<dbReference type="AlphaFoldDB" id="I4ALM6"/>
<feature type="domain" description="HTH cro/C1-type" evidence="1">
    <location>
        <begin position="108"/>
        <end position="162"/>
    </location>
</feature>
<dbReference type="HOGENOM" id="CLU_104987_0_0_10"/>
<accession>I4ALM6</accession>
<name>I4ALM6_BERLS</name>
<proteinExistence type="predicted"/>
<organism evidence="2 3">
    <name type="scientific">Bernardetia litoralis (strain ATCC 23117 / DSM 6794 / NBRC 15988 / NCIMB 1366 / Fx l1 / Sio-4)</name>
    <name type="common">Flexibacter litoralis</name>
    <dbReference type="NCBI Taxonomy" id="880071"/>
    <lineage>
        <taxon>Bacteria</taxon>
        <taxon>Pseudomonadati</taxon>
        <taxon>Bacteroidota</taxon>
        <taxon>Cytophagia</taxon>
        <taxon>Cytophagales</taxon>
        <taxon>Bernardetiaceae</taxon>
        <taxon>Bernardetia</taxon>
    </lineage>
</organism>
<dbReference type="InterPro" id="IPR010982">
    <property type="entry name" value="Lambda_DNA-bd_dom_sf"/>
</dbReference>
<evidence type="ECO:0000313" key="2">
    <source>
        <dbReference type="EMBL" id="AFM04861.1"/>
    </source>
</evidence>
<dbReference type="eggNOG" id="COG3093">
    <property type="taxonomic scope" value="Bacteria"/>
</dbReference>
<evidence type="ECO:0000313" key="3">
    <source>
        <dbReference type="Proteomes" id="UP000006054"/>
    </source>
</evidence>
<dbReference type="RefSeq" id="WP_014798298.1">
    <property type="nucleotide sequence ID" value="NC_018018.1"/>
</dbReference>
<dbReference type="EMBL" id="CP003345">
    <property type="protein sequence ID" value="AFM04861.1"/>
    <property type="molecule type" value="Genomic_DNA"/>
</dbReference>
<dbReference type="SMART" id="SM00530">
    <property type="entry name" value="HTH_XRE"/>
    <property type="match status" value="1"/>
</dbReference>